<proteinExistence type="predicted"/>
<evidence type="ECO:0000313" key="2">
    <source>
        <dbReference type="Proteomes" id="UP000265618"/>
    </source>
</evidence>
<accession>A0A9K3CQA9</accession>
<comment type="caution">
    <text evidence="1">The sequence shown here is derived from an EMBL/GenBank/DDBJ whole genome shotgun (WGS) entry which is preliminary data.</text>
</comment>
<protein>
    <submittedName>
        <fullName evidence="1">Uncharacterized protein</fullName>
    </submittedName>
</protein>
<reference evidence="1 2" key="1">
    <citation type="journal article" date="2018" name="PLoS ONE">
        <title>The draft genome of Kipferlia bialata reveals reductive genome evolution in fornicate parasites.</title>
        <authorList>
            <person name="Tanifuji G."/>
            <person name="Takabayashi S."/>
            <person name="Kume K."/>
            <person name="Takagi M."/>
            <person name="Nakayama T."/>
            <person name="Kamikawa R."/>
            <person name="Inagaki Y."/>
            <person name="Hashimoto T."/>
        </authorList>
    </citation>
    <scope>NUCLEOTIDE SEQUENCE [LARGE SCALE GENOMIC DNA]</scope>
    <source>
        <strain evidence="1">NY0173</strain>
    </source>
</reference>
<keyword evidence="2" id="KW-1185">Reference proteome</keyword>
<dbReference type="Proteomes" id="UP000265618">
    <property type="component" value="Unassembled WGS sequence"/>
</dbReference>
<organism evidence="1 2">
    <name type="scientific">Kipferlia bialata</name>
    <dbReference type="NCBI Taxonomy" id="797122"/>
    <lineage>
        <taxon>Eukaryota</taxon>
        <taxon>Metamonada</taxon>
        <taxon>Carpediemonas-like organisms</taxon>
        <taxon>Kipferlia</taxon>
    </lineage>
</organism>
<name>A0A9K3CQA9_9EUKA</name>
<dbReference type="EMBL" id="BDIP01000158">
    <property type="protein sequence ID" value="GIQ80378.1"/>
    <property type="molecule type" value="Genomic_DNA"/>
</dbReference>
<evidence type="ECO:0000313" key="1">
    <source>
        <dbReference type="EMBL" id="GIQ80378.1"/>
    </source>
</evidence>
<sequence length="123" mass="13702">MAIIDAHLVDLRKLHGADTFPAFASLRSILKVEIERYRNTDSEARGKVAYENWECSDVGYVGLYAPDGTPVFRKKRTKSVAQLMGTPRSMVVTDCGDAIVATSANGRGWLDITRISRRKGKER</sequence>
<gene>
    <name evidence="1" type="ORF">KIPB_001170</name>
</gene>
<dbReference type="AlphaFoldDB" id="A0A9K3CQA9"/>